<dbReference type="RefSeq" id="WP_133850726.1">
    <property type="nucleotide sequence ID" value="NZ_SNXZ01000003.1"/>
</dbReference>
<evidence type="ECO:0000313" key="2">
    <source>
        <dbReference type="Proteomes" id="UP000295444"/>
    </source>
</evidence>
<dbReference type="Pfam" id="PF10824">
    <property type="entry name" value="T7SS_ESX_EspC"/>
    <property type="match status" value="1"/>
</dbReference>
<dbReference type="EMBL" id="SNXZ01000003">
    <property type="protein sequence ID" value="TDP97539.1"/>
    <property type="molecule type" value="Genomic_DNA"/>
</dbReference>
<comment type="caution">
    <text evidence="1">The sequence shown here is derived from an EMBL/GenBank/DDBJ whole genome shotgun (WGS) entry which is preliminary data.</text>
</comment>
<keyword evidence="2" id="KW-1185">Reference proteome</keyword>
<reference evidence="1 2" key="1">
    <citation type="submission" date="2019-03" db="EMBL/GenBank/DDBJ databases">
        <title>Genomic Encyclopedia of Type Strains, Phase IV (KMG-IV): sequencing the most valuable type-strain genomes for metagenomic binning, comparative biology and taxonomic classification.</title>
        <authorList>
            <person name="Goeker M."/>
        </authorList>
    </citation>
    <scope>NUCLEOTIDE SEQUENCE [LARGE SCALE GENOMIC DNA]</scope>
    <source>
        <strain evidence="1 2">DSM 45361</strain>
    </source>
</reference>
<protein>
    <submittedName>
        <fullName evidence="1">Excreted virulence factor EspC (Type VII ESX diderm)</fullName>
    </submittedName>
</protein>
<organism evidence="1 2">
    <name type="scientific">Labedaea rhizosphaerae</name>
    <dbReference type="NCBI Taxonomy" id="598644"/>
    <lineage>
        <taxon>Bacteria</taxon>
        <taxon>Bacillati</taxon>
        <taxon>Actinomycetota</taxon>
        <taxon>Actinomycetes</taxon>
        <taxon>Pseudonocardiales</taxon>
        <taxon>Pseudonocardiaceae</taxon>
        <taxon>Labedaea</taxon>
    </lineage>
</organism>
<gene>
    <name evidence="1" type="ORF">EV186_103503</name>
</gene>
<dbReference type="GO" id="GO:0009306">
    <property type="term" value="P:protein secretion"/>
    <property type="evidence" value="ECO:0007669"/>
    <property type="project" value="InterPro"/>
</dbReference>
<name>A0A4R6SBV4_LABRH</name>
<proteinExistence type="predicted"/>
<dbReference type="InterPro" id="IPR022536">
    <property type="entry name" value="EspC"/>
</dbReference>
<dbReference type="AlphaFoldDB" id="A0A4R6SBV4"/>
<evidence type="ECO:0000313" key="1">
    <source>
        <dbReference type="EMBL" id="TDP97539.1"/>
    </source>
</evidence>
<sequence>MTPKDPAIDLSVDTQELYAHARSVLGLQHPMDRVVGAAKAASPDYLDMAYGELCQPFALALHPLREQAEDGAKKISSALESVSNELIKAVELYDKTDTTHAQELHRLGAALPSSDKNWVIADGTKFDLKDYDPTRDGGKGDWYAFTGLTKEDWATGGGVVDDVWAASQEIGEKSKKNYGLIAGQIAALGLDGVGIAADPVGTLAGWAAGWLMEHIKPLKLMLDLVTGNPKAVAAAAQTWKTIGDELVRLGKAYAQAVRNGTGHWDGAAGHGYREHAAKNIVSAFLASGTLAHTLSIVVGMTGELVDMVRAAVRDLIGQAAALGADALAKRFFGYAPPTEIARLAELVQEGKTVVKLLATLTGETAAIFPRLIDAYKAVTKIIPMLDGI</sequence>
<dbReference type="OrthoDB" id="5069709at2"/>
<dbReference type="Proteomes" id="UP000295444">
    <property type="component" value="Unassembled WGS sequence"/>
</dbReference>
<accession>A0A4R6SBV4</accession>